<name>X1DPG0_9ZZZZ</name>
<dbReference type="EMBL" id="BART01036019">
    <property type="protein sequence ID" value="GAH06879.1"/>
    <property type="molecule type" value="Genomic_DNA"/>
</dbReference>
<feature type="non-terminal residue" evidence="1">
    <location>
        <position position="123"/>
    </location>
</feature>
<protein>
    <submittedName>
        <fullName evidence="1">Uncharacterized protein</fullName>
    </submittedName>
</protein>
<evidence type="ECO:0000313" key="1">
    <source>
        <dbReference type="EMBL" id="GAH06879.1"/>
    </source>
</evidence>
<dbReference type="InterPro" id="IPR027417">
    <property type="entry name" value="P-loop_NTPase"/>
</dbReference>
<dbReference type="Gene3D" id="3.40.50.300">
    <property type="entry name" value="P-loop containing nucleotide triphosphate hydrolases"/>
    <property type="match status" value="1"/>
</dbReference>
<dbReference type="AlphaFoldDB" id="X1DPG0"/>
<proteinExistence type="predicted"/>
<comment type="caution">
    <text evidence="1">The sequence shown here is derived from an EMBL/GenBank/DDBJ whole genome shotgun (WGS) entry which is preliminary data.</text>
</comment>
<accession>X1DPG0</accession>
<sequence length="123" mass="14421">MNNLMHLLTKSNLSQFDKEICVKHEALENLFYFETDILGYDRLGPENQEWCWDLENMLQTGIKRSLSLAPRITYKTTVRTKGYALWRLAQDPNARILIISETEGNAKKFLREIKGHCERNAIF</sequence>
<organism evidence="1">
    <name type="scientific">marine sediment metagenome</name>
    <dbReference type="NCBI Taxonomy" id="412755"/>
    <lineage>
        <taxon>unclassified sequences</taxon>
        <taxon>metagenomes</taxon>
        <taxon>ecological metagenomes</taxon>
    </lineage>
</organism>
<gene>
    <name evidence="1" type="ORF">S01H4_60921</name>
</gene>
<reference evidence="1" key="1">
    <citation type="journal article" date="2014" name="Front. Microbiol.">
        <title>High frequency of phylogenetically diverse reductive dehalogenase-homologous genes in deep subseafloor sedimentary metagenomes.</title>
        <authorList>
            <person name="Kawai M."/>
            <person name="Futagami T."/>
            <person name="Toyoda A."/>
            <person name="Takaki Y."/>
            <person name="Nishi S."/>
            <person name="Hori S."/>
            <person name="Arai W."/>
            <person name="Tsubouchi T."/>
            <person name="Morono Y."/>
            <person name="Uchiyama I."/>
            <person name="Ito T."/>
            <person name="Fujiyama A."/>
            <person name="Inagaki F."/>
            <person name="Takami H."/>
        </authorList>
    </citation>
    <scope>NUCLEOTIDE SEQUENCE</scope>
    <source>
        <strain evidence="1">Expedition CK06-06</strain>
    </source>
</reference>